<keyword evidence="14" id="KW-1185">Reference proteome</keyword>
<dbReference type="InterPro" id="IPR018484">
    <property type="entry name" value="FGGY_N"/>
</dbReference>
<dbReference type="NCBIfam" id="TIGR01312">
    <property type="entry name" value="XylB"/>
    <property type="match status" value="1"/>
</dbReference>
<dbReference type="GO" id="GO:0004856">
    <property type="term" value="F:D-xylulokinase activity"/>
    <property type="evidence" value="ECO:0007669"/>
    <property type="project" value="UniProtKB-EC"/>
</dbReference>
<dbReference type="Proteomes" id="UP000830167">
    <property type="component" value="Chromosome"/>
</dbReference>
<protein>
    <recommendedName>
        <fullName evidence="8 10">Xylulose kinase</fullName>
        <shortName evidence="8 10">Xylulokinase</shortName>
        <ecNumber evidence="8 10">2.7.1.17</ecNumber>
    </recommendedName>
</protein>
<dbReference type="PANTHER" id="PTHR43095:SF5">
    <property type="entry name" value="XYLULOSE KINASE"/>
    <property type="match status" value="1"/>
</dbReference>
<evidence type="ECO:0000256" key="10">
    <source>
        <dbReference type="RuleBase" id="RU364073"/>
    </source>
</evidence>
<name>A0ABY4CIT6_9BACL</name>
<keyword evidence="6 8" id="KW-0067">ATP-binding</keyword>
<evidence type="ECO:0000256" key="4">
    <source>
        <dbReference type="ARBA" id="ARBA00022741"/>
    </source>
</evidence>
<evidence type="ECO:0000256" key="5">
    <source>
        <dbReference type="ARBA" id="ARBA00022777"/>
    </source>
</evidence>
<dbReference type="PIRSF" id="PIRSF000538">
    <property type="entry name" value="GlpK"/>
    <property type="match status" value="1"/>
</dbReference>
<keyword evidence="7 8" id="KW-0119">Carbohydrate metabolism</keyword>
<dbReference type="RefSeq" id="WP_347437117.1">
    <property type="nucleotide sequence ID" value="NZ_CP089291.1"/>
</dbReference>
<dbReference type="PANTHER" id="PTHR43095">
    <property type="entry name" value="SUGAR KINASE"/>
    <property type="match status" value="1"/>
</dbReference>
<dbReference type="EMBL" id="CP089291">
    <property type="protein sequence ID" value="UOF90422.1"/>
    <property type="molecule type" value="Genomic_DNA"/>
</dbReference>
<accession>A0ABY4CIT6</accession>
<evidence type="ECO:0000256" key="1">
    <source>
        <dbReference type="ARBA" id="ARBA00009156"/>
    </source>
</evidence>
<evidence type="ECO:0000256" key="9">
    <source>
        <dbReference type="RuleBase" id="RU003733"/>
    </source>
</evidence>
<evidence type="ECO:0000313" key="13">
    <source>
        <dbReference type="EMBL" id="UOF90422.1"/>
    </source>
</evidence>
<dbReference type="InterPro" id="IPR000577">
    <property type="entry name" value="Carb_kinase_FGGY"/>
</dbReference>
<organism evidence="13 14">
    <name type="scientific">Fodinisporobacter ferrooxydans</name>
    <dbReference type="NCBI Taxonomy" id="2901836"/>
    <lineage>
        <taxon>Bacteria</taxon>
        <taxon>Bacillati</taxon>
        <taxon>Bacillota</taxon>
        <taxon>Bacilli</taxon>
        <taxon>Bacillales</taxon>
        <taxon>Alicyclobacillaceae</taxon>
        <taxon>Fodinisporobacter</taxon>
    </lineage>
</organism>
<dbReference type="Gene3D" id="3.30.420.40">
    <property type="match status" value="2"/>
</dbReference>
<keyword evidence="3 8" id="KW-0808">Transferase</keyword>
<feature type="active site" description="Proton acceptor" evidence="8">
    <location>
        <position position="240"/>
    </location>
</feature>
<feature type="domain" description="Carbohydrate kinase FGGY N-terminal" evidence="11">
    <location>
        <begin position="3"/>
        <end position="247"/>
    </location>
</feature>
<dbReference type="InterPro" id="IPR018483">
    <property type="entry name" value="Carb_kinase_FGGY_CS"/>
</dbReference>
<dbReference type="InterPro" id="IPR050406">
    <property type="entry name" value="FGGY_Carb_Kinase"/>
</dbReference>
<evidence type="ECO:0000259" key="11">
    <source>
        <dbReference type="Pfam" id="PF00370"/>
    </source>
</evidence>
<dbReference type="CDD" id="cd07808">
    <property type="entry name" value="ASKHA_NBD_FGGY_EcXK-like"/>
    <property type="match status" value="1"/>
</dbReference>
<evidence type="ECO:0000256" key="6">
    <source>
        <dbReference type="ARBA" id="ARBA00022840"/>
    </source>
</evidence>
<comment type="caution">
    <text evidence="8">Lacks conserved residue(s) required for the propagation of feature annotation.</text>
</comment>
<evidence type="ECO:0000259" key="12">
    <source>
        <dbReference type="Pfam" id="PF02782"/>
    </source>
</evidence>
<comment type="similarity">
    <text evidence="1 8 9">Belongs to the FGGY kinase family.</text>
</comment>
<evidence type="ECO:0000256" key="7">
    <source>
        <dbReference type="ARBA" id="ARBA00023277"/>
    </source>
</evidence>
<keyword evidence="4 8" id="KW-0547">Nucleotide-binding</keyword>
<keyword evidence="5 8" id="KW-0418">Kinase</keyword>
<evidence type="ECO:0000256" key="3">
    <source>
        <dbReference type="ARBA" id="ARBA00022679"/>
    </source>
</evidence>
<evidence type="ECO:0000256" key="2">
    <source>
        <dbReference type="ARBA" id="ARBA00022629"/>
    </source>
</evidence>
<dbReference type="Pfam" id="PF00370">
    <property type="entry name" value="FGGY_N"/>
    <property type="match status" value="1"/>
</dbReference>
<comment type="catalytic activity">
    <reaction evidence="8 10">
        <text>D-xylulose + ATP = D-xylulose 5-phosphate + ADP + H(+)</text>
        <dbReference type="Rhea" id="RHEA:10964"/>
        <dbReference type="ChEBI" id="CHEBI:15378"/>
        <dbReference type="ChEBI" id="CHEBI:17140"/>
        <dbReference type="ChEBI" id="CHEBI:30616"/>
        <dbReference type="ChEBI" id="CHEBI:57737"/>
        <dbReference type="ChEBI" id="CHEBI:456216"/>
        <dbReference type="EC" id="2.7.1.17"/>
    </reaction>
</comment>
<dbReference type="InterPro" id="IPR018485">
    <property type="entry name" value="FGGY_C"/>
</dbReference>
<evidence type="ECO:0000256" key="8">
    <source>
        <dbReference type="HAMAP-Rule" id="MF_02220"/>
    </source>
</evidence>
<evidence type="ECO:0000313" key="14">
    <source>
        <dbReference type="Proteomes" id="UP000830167"/>
    </source>
</evidence>
<comment type="function">
    <text evidence="8">Catalyzes the phosphorylation of D-xylulose to D-xylulose 5-phosphate.</text>
</comment>
<sequence>MKYVIGIDLGTSSVKVLLINQHGEVWDEVSKTYPLIQKKSGYSEQNPEQWVIQTRSALSQLVQNFQGDVRNIEGISFAGQMDGLVLLDESYHVIRDAILWNDTRTSLQCTQICEIVGEERLLSITKKLPAEGFTLPQLLWVREHEPEQFARAKVFLLPKDYLRYRMVGAIHTDYSDASATLLLDIGRKQWSEEICRLFHLSMELCPPLVDSHTCVGTLSHEFASGTGLSEMTKVFAGGADNACGAVGAGILSEGKTLCSIGTSGVVVSYEANSETDYEGKVHYFNHAKENAYYTMGAVLSAGYSLSWFKNQFASEESFESLLQDLGRVPIGANGLLFTPYLVGERTPYACSIIRGSFIGIDATTSRADFVRAVIEGITYALNESIEILRSKGKRIDTVISIGGGTKNEEWLQMQADVFNATVVKLENEQGPALGAAMLAAYGCGWFDSLETCASVFIKYAKLYKPKPENVHKYHEVYKIYQTVYQQTKLINEQLKAFRK</sequence>
<feature type="site" description="Important for activity" evidence="8">
    <location>
        <position position="8"/>
    </location>
</feature>
<dbReference type="InterPro" id="IPR043129">
    <property type="entry name" value="ATPase_NBD"/>
</dbReference>
<proteinExistence type="inferred from homology"/>
<dbReference type="InterPro" id="IPR006000">
    <property type="entry name" value="Xylulokinase"/>
</dbReference>
<reference evidence="13" key="1">
    <citation type="submission" date="2021-12" db="EMBL/GenBank/DDBJ databases">
        <title>Alicyclobacillaceae gen. nov., sp. nov., isolated from chalcocite enrichment system.</title>
        <authorList>
            <person name="Jiang Z."/>
        </authorList>
    </citation>
    <scope>NUCLEOTIDE SEQUENCE</scope>
    <source>
        <strain evidence="13">MYW30-H2</strain>
    </source>
</reference>
<dbReference type="PROSITE" id="PS00445">
    <property type="entry name" value="FGGY_KINASES_2"/>
    <property type="match status" value="1"/>
</dbReference>
<keyword evidence="2 8" id="KW-0859">Xylose metabolism</keyword>
<dbReference type="EC" id="2.7.1.17" evidence="8 10"/>
<gene>
    <name evidence="8 10 13" type="primary">xylB</name>
    <name evidence="13" type="ORF">LSG31_21630</name>
</gene>
<feature type="domain" description="Carbohydrate kinase FGGY C-terminal" evidence="12">
    <location>
        <begin position="257"/>
        <end position="442"/>
    </location>
</feature>
<dbReference type="HAMAP" id="MF_02220">
    <property type="entry name" value="XylB"/>
    <property type="match status" value="1"/>
</dbReference>
<dbReference type="SUPFAM" id="SSF53067">
    <property type="entry name" value="Actin-like ATPase domain"/>
    <property type="match status" value="2"/>
</dbReference>
<dbReference type="Pfam" id="PF02782">
    <property type="entry name" value="FGGY_C"/>
    <property type="match status" value="1"/>
</dbReference>